<dbReference type="Proteomes" id="UP000247810">
    <property type="component" value="Unassembled WGS sequence"/>
</dbReference>
<dbReference type="GO" id="GO:0045493">
    <property type="term" value="P:xylan catabolic process"/>
    <property type="evidence" value="ECO:0007669"/>
    <property type="project" value="UniProtKB-KW"/>
</dbReference>
<comment type="catalytic activity">
    <reaction evidence="7">
        <text>feruloyl-polysaccharide + H2O = ferulate + polysaccharide.</text>
        <dbReference type="EC" id="3.1.1.73"/>
    </reaction>
</comment>
<dbReference type="STRING" id="1448320.A0A319DNC1"/>
<dbReference type="PANTHER" id="PTHR33938">
    <property type="entry name" value="FERULOYL ESTERASE B-RELATED"/>
    <property type="match status" value="1"/>
</dbReference>
<name>A0A319DNC1_9EURO</name>
<dbReference type="PANTHER" id="PTHR33938:SF15">
    <property type="entry name" value="FERULOYL ESTERASE B-RELATED"/>
    <property type="match status" value="1"/>
</dbReference>
<reference evidence="8 9" key="1">
    <citation type="submission" date="2018-02" db="EMBL/GenBank/DDBJ databases">
        <title>The genomes of Aspergillus section Nigri reveals drivers in fungal speciation.</title>
        <authorList>
            <consortium name="DOE Joint Genome Institute"/>
            <person name="Vesth T.C."/>
            <person name="Nybo J."/>
            <person name="Theobald S."/>
            <person name="Brandl J."/>
            <person name="Frisvad J.C."/>
            <person name="Nielsen K.F."/>
            <person name="Lyhne E.K."/>
            <person name="Kogle M.E."/>
            <person name="Kuo A."/>
            <person name="Riley R."/>
            <person name="Clum A."/>
            <person name="Nolan M."/>
            <person name="Lipzen A."/>
            <person name="Salamov A."/>
            <person name="Henrissat B."/>
            <person name="Wiebenga A."/>
            <person name="De vries R.P."/>
            <person name="Grigoriev I.V."/>
            <person name="Mortensen U.H."/>
            <person name="Andersen M.R."/>
            <person name="Baker S.E."/>
        </authorList>
    </citation>
    <scope>NUCLEOTIDE SEQUENCE [LARGE SCALE GENOMIC DNA]</scope>
    <source>
        <strain evidence="8 9">CBS 707.79</strain>
    </source>
</reference>
<dbReference type="EC" id="3.1.1.73" evidence="1"/>
<evidence type="ECO:0000256" key="4">
    <source>
        <dbReference type="ARBA" id="ARBA00022729"/>
    </source>
</evidence>
<evidence type="ECO:0000256" key="7">
    <source>
        <dbReference type="ARBA" id="ARBA00034075"/>
    </source>
</evidence>
<evidence type="ECO:0000256" key="5">
    <source>
        <dbReference type="ARBA" id="ARBA00022801"/>
    </source>
</evidence>
<evidence type="ECO:0000256" key="6">
    <source>
        <dbReference type="ARBA" id="ARBA00023157"/>
    </source>
</evidence>
<keyword evidence="9" id="KW-1185">Reference proteome</keyword>
<proteinExistence type="predicted"/>
<keyword evidence="5" id="KW-0378">Hydrolase</keyword>
<dbReference type="OrthoDB" id="3039123at2759"/>
<dbReference type="GO" id="GO:0030600">
    <property type="term" value="F:feruloyl esterase activity"/>
    <property type="evidence" value="ECO:0007669"/>
    <property type="project" value="UniProtKB-EC"/>
</dbReference>
<evidence type="ECO:0000313" key="8">
    <source>
        <dbReference type="EMBL" id="PYH99056.1"/>
    </source>
</evidence>
<keyword evidence="6" id="KW-1015">Disulfide bond</keyword>
<evidence type="ECO:0000313" key="9">
    <source>
        <dbReference type="Proteomes" id="UP000247810"/>
    </source>
</evidence>
<dbReference type="AlphaFoldDB" id="A0A319DNC1"/>
<keyword evidence="2" id="KW-0719">Serine esterase</keyword>
<evidence type="ECO:0000256" key="3">
    <source>
        <dbReference type="ARBA" id="ARBA00022651"/>
    </source>
</evidence>
<dbReference type="VEuPathDB" id="FungiDB:BO71DRAFT_437617"/>
<keyword evidence="3" id="KW-0858">Xylan degradation</keyword>
<sequence>MSADAWTSNVMGAVPHATDGEEQVEVTKILWRCVHLLRDPLVEELRVVRADELVLGAVVVENLPTLVAERGQVGIPSQDFEWVLLQRKSIVCDIQVTLGPLVEQPHDADADADADNKVLMSLVRWVEEEIVPEYVRGANISLSTPGSKDFTRKHCKWPKRNIYTGPGHFTEEDAWKCV</sequence>
<protein>
    <recommendedName>
        <fullName evidence="1">feruloyl esterase</fullName>
        <ecNumber evidence="1">3.1.1.73</ecNumber>
    </recommendedName>
</protein>
<accession>A0A319DNC1</accession>
<keyword evidence="3" id="KW-0119">Carbohydrate metabolism</keyword>
<keyword evidence="4" id="KW-0732">Signal</keyword>
<dbReference type="InterPro" id="IPR011118">
    <property type="entry name" value="Tannase/feruloyl_esterase"/>
</dbReference>
<gene>
    <name evidence="8" type="ORF">BO71DRAFT_437617</name>
</gene>
<dbReference type="EMBL" id="KZ825805">
    <property type="protein sequence ID" value="PYH99056.1"/>
    <property type="molecule type" value="Genomic_DNA"/>
</dbReference>
<evidence type="ECO:0000256" key="1">
    <source>
        <dbReference type="ARBA" id="ARBA00013091"/>
    </source>
</evidence>
<keyword evidence="3" id="KW-0624">Polysaccharide degradation</keyword>
<organism evidence="8 9">
    <name type="scientific">Aspergillus ellipticus CBS 707.79</name>
    <dbReference type="NCBI Taxonomy" id="1448320"/>
    <lineage>
        <taxon>Eukaryota</taxon>
        <taxon>Fungi</taxon>
        <taxon>Dikarya</taxon>
        <taxon>Ascomycota</taxon>
        <taxon>Pezizomycotina</taxon>
        <taxon>Eurotiomycetes</taxon>
        <taxon>Eurotiomycetidae</taxon>
        <taxon>Eurotiales</taxon>
        <taxon>Aspergillaceae</taxon>
        <taxon>Aspergillus</taxon>
        <taxon>Aspergillus subgen. Circumdati</taxon>
    </lineage>
</organism>
<evidence type="ECO:0000256" key="2">
    <source>
        <dbReference type="ARBA" id="ARBA00022487"/>
    </source>
</evidence>